<dbReference type="CDD" id="cd14978">
    <property type="entry name" value="7tmA_FMRFamide_R-like"/>
    <property type="match status" value="1"/>
</dbReference>
<protein>
    <recommendedName>
        <fullName evidence="6">G-protein coupled receptors family 1 profile domain-containing protein</fullName>
    </recommendedName>
</protein>
<accession>A0A4S2L3H8</accession>
<evidence type="ECO:0000256" key="3">
    <source>
        <dbReference type="ARBA" id="ARBA00022989"/>
    </source>
</evidence>
<keyword evidence="2 5" id="KW-0812">Transmembrane</keyword>
<feature type="transmembrane region" description="Helical" evidence="5">
    <location>
        <begin position="156"/>
        <end position="176"/>
    </location>
</feature>
<feature type="transmembrane region" description="Helical" evidence="5">
    <location>
        <begin position="41"/>
        <end position="61"/>
    </location>
</feature>
<dbReference type="PROSITE" id="PS50262">
    <property type="entry name" value="G_PROTEIN_RECEP_F1_2"/>
    <property type="match status" value="1"/>
</dbReference>
<dbReference type="InterPro" id="IPR053219">
    <property type="entry name" value="GPCR_Dmsr-1"/>
</dbReference>
<dbReference type="SUPFAM" id="SSF81321">
    <property type="entry name" value="Family A G protein-coupled receptor-like"/>
    <property type="match status" value="1"/>
</dbReference>
<evidence type="ECO:0000259" key="6">
    <source>
        <dbReference type="PROSITE" id="PS50262"/>
    </source>
</evidence>
<dbReference type="EMBL" id="SJOL01009575">
    <property type="protein sequence ID" value="TGZ56746.1"/>
    <property type="molecule type" value="Genomic_DNA"/>
</dbReference>
<evidence type="ECO:0000313" key="8">
    <source>
        <dbReference type="Proteomes" id="UP000308267"/>
    </source>
</evidence>
<evidence type="ECO:0000256" key="1">
    <source>
        <dbReference type="ARBA" id="ARBA00004370"/>
    </source>
</evidence>
<feature type="transmembrane region" description="Helical" evidence="5">
    <location>
        <begin position="112"/>
        <end position="136"/>
    </location>
</feature>
<evidence type="ECO:0000313" key="7">
    <source>
        <dbReference type="EMBL" id="TGZ56746.1"/>
    </source>
</evidence>
<dbReference type="STRING" id="147828.A0A4S2L3H8"/>
<dbReference type="PANTHER" id="PTHR46273">
    <property type="entry name" value="MYOSUPPRESSIN RECEPTOR 1, ISOFORM B-RELATED"/>
    <property type="match status" value="1"/>
</dbReference>
<evidence type="ECO:0000256" key="5">
    <source>
        <dbReference type="SAM" id="Phobius"/>
    </source>
</evidence>
<name>A0A4S2L3H8_OPIFE</name>
<keyword evidence="3 5" id="KW-1133">Transmembrane helix</keyword>
<feature type="domain" description="G-protein coupled receptors family 1 profile" evidence="6">
    <location>
        <begin position="52"/>
        <end position="375"/>
    </location>
</feature>
<dbReference type="OrthoDB" id="5864054at2759"/>
<dbReference type="Proteomes" id="UP000308267">
    <property type="component" value="Unassembled WGS sequence"/>
</dbReference>
<reference evidence="7 8" key="1">
    <citation type="journal article" date="2019" name="BMC Genomics">
        <title>New insights from Opisthorchis felineus genome: update on genomics of the epidemiologically important liver flukes.</title>
        <authorList>
            <person name="Ershov N.I."/>
            <person name="Mordvinov V.A."/>
            <person name="Prokhortchouk E.B."/>
            <person name="Pakharukova M.Y."/>
            <person name="Gunbin K.V."/>
            <person name="Ustyantsev K."/>
            <person name="Genaev M.A."/>
            <person name="Blinov A.G."/>
            <person name="Mazur A."/>
            <person name="Boulygina E."/>
            <person name="Tsygankova S."/>
            <person name="Khrameeva E."/>
            <person name="Chekanov N."/>
            <person name="Fan G."/>
            <person name="Xiao A."/>
            <person name="Zhang H."/>
            <person name="Xu X."/>
            <person name="Yang H."/>
            <person name="Solovyev V."/>
            <person name="Lee S.M."/>
            <person name="Liu X."/>
            <person name="Afonnikov D.A."/>
            <person name="Skryabin K.G."/>
        </authorList>
    </citation>
    <scope>NUCLEOTIDE SEQUENCE [LARGE SCALE GENOMIC DNA]</scope>
    <source>
        <strain evidence="7">AK-0245</strain>
        <tissue evidence="7">Whole organism</tissue>
    </source>
</reference>
<evidence type="ECO:0000256" key="4">
    <source>
        <dbReference type="ARBA" id="ARBA00023136"/>
    </source>
</evidence>
<feature type="transmembrane region" description="Helical" evidence="5">
    <location>
        <begin position="73"/>
        <end position="100"/>
    </location>
</feature>
<dbReference type="Pfam" id="PF10324">
    <property type="entry name" value="7TM_GPCR_Srw"/>
    <property type="match status" value="2"/>
</dbReference>
<dbReference type="GO" id="GO:0005886">
    <property type="term" value="C:plasma membrane"/>
    <property type="evidence" value="ECO:0007669"/>
    <property type="project" value="TreeGrafter"/>
</dbReference>
<gene>
    <name evidence="7" type="ORF">CRM22_010102</name>
</gene>
<feature type="transmembrane region" description="Helical" evidence="5">
    <location>
        <begin position="215"/>
        <end position="242"/>
    </location>
</feature>
<dbReference type="PRINTS" id="PR00237">
    <property type="entry name" value="GPCRRHODOPSN"/>
</dbReference>
<dbReference type="AlphaFoldDB" id="A0A4S2L3H8"/>
<sequence length="395" mass="44806">MNATHEYSSIILTPIAPSMCTFDGWPLKVFHKGFQPFHTQFALFLCPLGVLANLINVVVLCQPRLRNSTNLLLCFLAISDGMIMFLYIFYDIFYLIIPYLKEGMPLNYAKMLLVIIILLSSFQAFSAWTIVVIAIFRMLYVRTGVRAVIFCSNVRARLAITCVSIVSIILTIPLALGHRVVPVPASTNDSANGSLGSNTTISYTVHYAPNEILRFFVFITTAILIKALPVIIMSVVSIILIVSIHHTERRYRGLQKDTNERRRFLAHIELDMRSRMEQQDSRMPTEPENGCGLGRSFPKYSGANSYISSGRNANQTTYMLLTIIVLYVITILPQSVLLLLNQFLGKCFEENVYEPLGDLQDFCTLVNNSLNFLLYCIMSKQFRETFFSLFCSRFV</sequence>
<dbReference type="InterPro" id="IPR000276">
    <property type="entry name" value="GPCR_Rhodpsn"/>
</dbReference>
<dbReference type="PANTHER" id="PTHR46273:SF4">
    <property type="entry name" value="AT19640P"/>
    <property type="match status" value="1"/>
</dbReference>
<keyword evidence="4 5" id="KW-0472">Membrane</keyword>
<dbReference type="InterPro" id="IPR019427">
    <property type="entry name" value="7TM_GPCR_serpentine_rcpt_Srw"/>
</dbReference>
<comment type="caution">
    <text evidence="7">The sequence shown here is derived from an EMBL/GenBank/DDBJ whole genome shotgun (WGS) entry which is preliminary data.</text>
</comment>
<keyword evidence="8" id="KW-1185">Reference proteome</keyword>
<comment type="subcellular location">
    <subcellularLocation>
        <location evidence="1">Membrane</location>
    </subcellularLocation>
</comment>
<evidence type="ECO:0000256" key="2">
    <source>
        <dbReference type="ARBA" id="ARBA00022692"/>
    </source>
</evidence>
<dbReference type="GO" id="GO:0008528">
    <property type="term" value="F:G protein-coupled peptide receptor activity"/>
    <property type="evidence" value="ECO:0007669"/>
    <property type="project" value="InterPro"/>
</dbReference>
<dbReference type="InterPro" id="IPR017452">
    <property type="entry name" value="GPCR_Rhodpsn_7TM"/>
</dbReference>
<feature type="transmembrane region" description="Helical" evidence="5">
    <location>
        <begin position="318"/>
        <end position="340"/>
    </location>
</feature>
<dbReference type="Gene3D" id="1.20.1070.10">
    <property type="entry name" value="Rhodopsin 7-helix transmembrane proteins"/>
    <property type="match status" value="1"/>
</dbReference>
<organism evidence="7 8">
    <name type="scientific">Opisthorchis felineus</name>
    <dbReference type="NCBI Taxonomy" id="147828"/>
    <lineage>
        <taxon>Eukaryota</taxon>
        <taxon>Metazoa</taxon>
        <taxon>Spiralia</taxon>
        <taxon>Lophotrochozoa</taxon>
        <taxon>Platyhelminthes</taxon>
        <taxon>Trematoda</taxon>
        <taxon>Digenea</taxon>
        <taxon>Opisthorchiida</taxon>
        <taxon>Opisthorchiata</taxon>
        <taxon>Opisthorchiidae</taxon>
        <taxon>Opisthorchis</taxon>
    </lineage>
</organism>
<proteinExistence type="predicted"/>